<dbReference type="RefSeq" id="WP_242656798.1">
    <property type="nucleotide sequence ID" value="NZ_FNEJ01000023.1"/>
</dbReference>
<dbReference type="InterPro" id="IPR003594">
    <property type="entry name" value="HATPase_dom"/>
</dbReference>
<dbReference type="CDD" id="cd06225">
    <property type="entry name" value="HAMP"/>
    <property type="match status" value="1"/>
</dbReference>
<dbReference type="InterPro" id="IPR004358">
    <property type="entry name" value="Sig_transdc_His_kin-like_C"/>
</dbReference>
<dbReference type="SMART" id="SM00388">
    <property type="entry name" value="HisKA"/>
    <property type="match status" value="1"/>
</dbReference>
<dbReference type="GO" id="GO:0016020">
    <property type="term" value="C:membrane"/>
    <property type="evidence" value="ECO:0007669"/>
    <property type="project" value="UniProtKB-SubCell"/>
</dbReference>
<dbReference type="STRING" id="555512.SAMN04487993_102380"/>
<dbReference type="SUPFAM" id="SSF47384">
    <property type="entry name" value="Homodimeric domain of signal transducing histidine kinase"/>
    <property type="match status" value="1"/>
</dbReference>
<evidence type="ECO:0000256" key="5">
    <source>
        <dbReference type="ARBA" id="ARBA00022679"/>
    </source>
</evidence>
<dbReference type="PROSITE" id="PS50109">
    <property type="entry name" value="HIS_KIN"/>
    <property type="match status" value="1"/>
</dbReference>
<dbReference type="AlphaFoldDB" id="A0A1G8SA67"/>
<dbReference type="CDD" id="cd00082">
    <property type="entry name" value="HisKA"/>
    <property type="match status" value="1"/>
</dbReference>
<evidence type="ECO:0000256" key="4">
    <source>
        <dbReference type="ARBA" id="ARBA00022553"/>
    </source>
</evidence>
<evidence type="ECO:0000256" key="7">
    <source>
        <dbReference type="ARBA" id="ARBA00023012"/>
    </source>
</evidence>
<dbReference type="InterPro" id="IPR050736">
    <property type="entry name" value="Sensor_HK_Regulatory"/>
</dbReference>
<dbReference type="GO" id="GO:0000155">
    <property type="term" value="F:phosphorelay sensor kinase activity"/>
    <property type="evidence" value="ECO:0007669"/>
    <property type="project" value="InterPro"/>
</dbReference>
<keyword evidence="7" id="KW-0902">Two-component regulatory system</keyword>
<dbReference type="InterPro" id="IPR003660">
    <property type="entry name" value="HAMP_dom"/>
</dbReference>
<keyword evidence="5" id="KW-0808">Transferase</keyword>
<keyword evidence="8" id="KW-0472">Membrane</keyword>
<evidence type="ECO:0000256" key="6">
    <source>
        <dbReference type="ARBA" id="ARBA00022777"/>
    </source>
</evidence>
<evidence type="ECO:0000256" key="3">
    <source>
        <dbReference type="ARBA" id="ARBA00012438"/>
    </source>
</evidence>
<dbReference type="Pfam" id="PF00512">
    <property type="entry name" value="HisKA"/>
    <property type="match status" value="1"/>
</dbReference>
<comment type="catalytic activity">
    <reaction evidence="1">
        <text>ATP + protein L-histidine = ADP + protein N-phospho-L-histidine.</text>
        <dbReference type="EC" id="2.7.13.3"/>
    </reaction>
</comment>
<protein>
    <recommendedName>
        <fullName evidence="3">histidine kinase</fullName>
        <ecNumber evidence="3">2.7.13.3</ecNumber>
    </recommendedName>
</protein>
<dbReference type="SMART" id="SM00387">
    <property type="entry name" value="HATPase_c"/>
    <property type="match status" value="1"/>
</dbReference>
<accession>A0A1G8SA67</accession>
<dbReference type="SUPFAM" id="SSF158472">
    <property type="entry name" value="HAMP domain-like"/>
    <property type="match status" value="1"/>
</dbReference>
<dbReference type="PROSITE" id="PS50885">
    <property type="entry name" value="HAMP"/>
    <property type="match status" value="1"/>
</dbReference>
<evidence type="ECO:0000256" key="2">
    <source>
        <dbReference type="ARBA" id="ARBA00004370"/>
    </source>
</evidence>
<name>A0A1G8SA67_9RHOB</name>
<dbReference type="InterPro" id="IPR036097">
    <property type="entry name" value="HisK_dim/P_sf"/>
</dbReference>
<keyword evidence="4" id="KW-0597">Phosphoprotein</keyword>
<sequence length="519" mass="55490">MSLRTRLVLGAALLGAAALLTAGLLVLGLGNVSDRLGAALAAEKRVERHAALSSQAASFLVVATEAVQSEPDAAARLARMDPAVRALEDTFVRLRRDLEQAVGEQAALGLDAQSRRATQSLGLARMEALLRSTLDGLAATGPRERLQASLDRFASGFDMLLNEAVSDELRARAMVLRGIDEMRARLTLWAGLIALAVLALLGLFVFGLVRPQLRRLDLLMGAARQIGRGDFALALPEGPRDEIGTLFTETRRMAGALAERSATVEAEWARLNETIAARTAELREANARLARIDGDRRRFFADISHELRTPLTVILMEAQLGRAGTPEPQAAFATIEARALRLNRRIDDLLRVARSESGQLALDRAPFDLGQAVTEALEETQAELRAAEMAVHLPPLPQVQVLGDRNWARQVIAGLIRNAIRHARSGGHLALRLSPEGEVAVIDNGPGIPPDRQAGLFDRFAQGDGPARGEGFGIGLALTAWVMQAQGGQVSLQSPVPRAEALGQAPGTKLCVALPRAAG</sequence>
<dbReference type="Pfam" id="PF00672">
    <property type="entry name" value="HAMP"/>
    <property type="match status" value="1"/>
</dbReference>
<evidence type="ECO:0000313" key="12">
    <source>
        <dbReference type="Proteomes" id="UP000199093"/>
    </source>
</evidence>
<dbReference type="SMART" id="SM00304">
    <property type="entry name" value="HAMP"/>
    <property type="match status" value="1"/>
</dbReference>
<reference evidence="11 12" key="1">
    <citation type="submission" date="2016-10" db="EMBL/GenBank/DDBJ databases">
        <authorList>
            <person name="de Groot N.N."/>
        </authorList>
    </citation>
    <scope>NUCLEOTIDE SEQUENCE [LARGE SCALE GENOMIC DNA]</scope>
    <source>
        <strain evidence="11 12">DSM 26424</strain>
    </source>
</reference>
<dbReference type="Pfam" id="PF02518">
    <property type="entry name" value="HATPase_c"/>
    <property type="match status" value="1"/>
</dbReference>
<proteinExistence type="predicted"/>
<dbReference type="InterPro" id="IPR003661">
    <property type="entry name" value="HisK_dim/P_dom"/>
</dbReference>
<evidence type="ECO:0000256" key="1">
    <source>
        <dbReference type="ARBA" id="ARBA00000085"/>
    </source>
</evidence>
<keyword evidence="12" id="KW-1185">Reference proteome</keyword>
<feature type="domain" description="Histidine kinase" evidence="9">
    <location>
        <begin position="302"/>
        <end position="518"/>
    </location>
</feature>
<feature type="domain" description="HAMP" evidence="10">
    <location>
        <begin position="210"/>
        <end position="262"/>
    </location>
</feature>
<dbReference type="EC" id="2.7.13.3" evidence="3"/>
<keyword evidence="8" id="KW-0812">Transmembrane</keyword>
<dbReference type="Gene3D" id="3.30.565.10">
    <property type="entry name" value="Histidine kinase-like ATPase, C-terminal domain"/>
    <property type="match status" value="1"/>
</dbReference>
<dbReference type="PRINTS" id="PR00344">
    <property type="entry name" value="BCTRLSENSOR"/>
</dbReference>
<dbReference type="InterPro" id="IPR005467">
    <property type="entry name" value="His_kinase_dom"/>
</dbReference>
<dbReference type="InterPro" id="IPR036890">
    <property type="entry name" value="HATPase_C_sf"/>
</dbReference>
<keyword evidence="8" id="KW-1133">Transmembrane helix</keyword>
<dbReference type="PANTHER" id="PTHR43711:SF1">
    <property type="entry name" value="HISTIDINE KINASE 1"/>
    <property type="match status" value="1"/>
</dbReference>
<dbReference type="PANTHER" id="PTHR43711">
    <property type="entry name" value="TWO-COMPONENT HISTIDINE KINASE"/>
    <property type="match status" value="1"/>
</dbReference>
<dbReference type="SUPFAM" id="SSF55874">
    <property type="entry name" value="ATPase domain of HSP90 chaperone/DNA topoisomerase II/histidine kinase"/>
    <property type="match status" value="1"/>
</dbReference>
<dbReference type="EMBL" id="FNEJ01000023">
    <property type="protein sequence ID" value="SDJ26084.1"/>
    <property type="molecule type" value="Genomic_DNA"/>
</dbReference>
<dbReference type="Gene3D" id="6.10.340.10">
    <property type="match status" value="1"/>
</dbReference>
<comment type="subcellular location">
    <subcellularLocation>
        <location evidence="2">Membrane</location>
    </subcellularLocation>
</comment>
<dbReference type="Proteomes" id="UP000199093">
    <property type="component" value="Unassembled WGS sequence"/>
</dbReference>
<dbReference type="Gene3D" id="1.10.287.130">
    <property type="match status" value="1"/>
</dbReference>
<evidence type="ECO:0000313" key="11">
    <source>
        <dbReference type="EMBL" id="SDJ26084.1"/>
    </source>
</evidence>
<dbReference type="CDD" id="cd00075">
    <property type="entry name" value="HATPase"/>
    <property type="match status" value="1"/>
</dbReference>
<feature type="transmembrane region" description="Helical" evidence="8">
    <location>
        <begin position="186"/>
        <end position="209"/>
    </location>
</feature>
<evidence type="ECO:0000259" key="10">
    <source>
        <dbReference type="PROSITE" id="PS50885"/>
    </source>
</evidence>
<keyword evidence="6" id="KW-0418">Kinase</keyword>
<gene>
    <name evidence="11" type="ORF">SAMN04487993_102380</name>
</gene>
<evidence type="ECO:0000259" key="9">
    <source>
        <dbReference type="PROSITE" id="PS50109"/>
    </source>
</evidence>
<organism evidence="11 12">
    <name type="scientific">Salipiger marinus</name>
    <dbReference type="NCBI Taxonomy" id="555512"/>
    <lineage>
        <taxon>Bacteria</taxon>
        <taxon>Pseudomonadati</taxon>
        <taxon>Pseudomonadota</taxon>
        <taxon>Alphaproteobacteria</taxon>
        <taxon>Rhodobacterales</taxon>
        <taxon>Roseobacteraceae</taxon>
        <taxon>Salipiger</taxon>
    </lineage>
</organism>
<evidence type="ECO:0000256" key="8">
    <source>
        <dbReference type="SAM" id="Phobius"/>
    </source>
</evidence>